<dbReference type="Gene3D" id="3.20.20.150">
    <property type="entry name" value="Divalent-metal-dependent TIM barrel enzymes"/>
    <property type="match status" value="1"/>
</dbReference>
<dbReference type="EMBL" id="LCJW01000012">
    <property type="protein sequence ID" value="KKT86367.1"/>
    <property type="molecule type" value="Genomic_DNA"/>
</dbReference>
<organism evidence="9 10">
    <name type="scientific">Candidatus Collierbacteria bacterium GW2011_GWA2_44_99</name>
    <dbReference type="NCBI Taxonomy" id="1618380"/>
    <lineage>
        <taxon>Bacteria</taxon>
        <taxon>Candidatus Collieribacteriota</taxon>
    </lineage>
</organism>
<dbReference type="CDD" id="cd00019">
    <property type="entry name" value="AP2Ec"/>
    <property type="match status" value="1"/>
</dbReference>
<dbReference type="GO" id="GO:0008081">
    <property type="term" value="F:phosphoric diester hydrolase activity"/>
    <property type="evidence" value="ECO:0007669"/>
    <property type="project" value="TreeGrafter"/>
</dbReference>
<sequence length="276" mass="30093">MRKIGGHVSIAGGLSKAIENILKIDGSCLQIFAGSPRVWLRQPFAENEVYTFLDGINQYRLGPVFIHALYLVNLASLNQNIFEKSVNSLVIDMTNGARIHSAGVIIHIGSHLGAGFDSVKDQLIVSIQRILAETEGCDLILENAAGQNGKIGSLEELSFLINKVNSPRLKVCLDTAHLFAAGIDLRQTNSVSKLINDLKQFNLLSKLVCLHLNDCASDLGSHRDLHANIGEGKIGLEGLKLFINQKEFQNLPLILEVPGDNKQGPDLKNIILVKGF</sequence>
<keyword evidence="3" id="KW-0479">Metal-binding</keyword>
<comment type="similarity">
    <text evidence="2">Belongs to the AP endonuclease 2 family.</text>
</comment>
<evidence type="ECO:0000256" key="3">
    <source>
        <dbReference type="ARBA" id="ARBA00022723"/>
    </source>
</evidence>
<dbReference type="SUPFAM" id="SSF51658">
    <property type="entry name" value="Xylose isomerase-like"/>
    <property type="match status" value="1"/>
</dbReference>
<evidence type="ECO:0000256" key="2">
    <source>
        <dbReference type="ARBA" id="ARBA00005340"/>
    </source>
</evidence>
<dbReference type="GO" id="GO:0003906">
    <property type="term" value="F:DNA-(apurinic or apyrimidinic site) endonuclease activity"/>
    <property type="evidence" value="ECO:0007669"/>
    <property type="project" value="TreeGrafter"/>
</dbReference>
<protein>
    <submittedName>
        <fullName evidence="9">Putative endonuclease 4</fullName>
    </submittedName>
</protein>
<proteinExistence type="inferred from homology"/>
<keyword evidence="4" id="KW-0227">DNA damage</keyword>
<reference evidence="9 10" key="1">
    <citation type="journal article" date="2015" name="Nature">
        <title>rRNA introns, odd ribosomes, and small enigmatic genomes across a large radiation of phyla.</title>
        <authorList>
            <person name="Brown C.T."/>
            <person name="Hug L.A."/>
            <person name="Thomas B.C."/>
            <person name="Sharon I."/>
            <person name="Castelle C.J."/>
            <person name="Singh A."/>
            <person name="Wilkins M.J."/>
            <person name="Williams K.H."/>
            <person name="Banfield J.F."/>
        </authorList>
    </citation>
    <scope>NUCLEOTIDE SEQUENCE [LARGE SCALE GENOMIC DNA]</scope>
</reference>
<comment type="caution">
    <text evidence="9">The sequence shown here is derived from an EMBL/GenBank/DDBJ whole genome shotgun (WGS) entry which is preliminary data.</text>
</comment>
<dbReference type="PATRIC" id="fig|1618380.3.peg.182"/>
<name>A0A0G1MZZ3_9BACT</name>
<keyword evidence="5" id="KW-0378">Hydrolase</keyword>
<evidence type="ECO:0000256" key="5">
    <source>
        <dbReference type="ARBA" id="ARBA00022801"/>
    </source>
</evidence>
<keyword evidence="7" id="KW-0234">DNA repair</keyword>
<evidence type="ECO:0000256" key="7">
    <source>
        <dbReference type="ARBA" id="ARBA00023204"/>
    </source>
</evidence>
<comment type="cofactor">
    <cofactor evidence="1">
        <name>Zn(2+)</name>
        <dbReference type="ChEBI" id="CHEBI:29105"/>
    </cofactor>
</comment>
<evidence type="ECO:0000256" key="6">
    <source>
        <dbReference type="ARBA" id="ARBA00022833"/>
    </source>
</evidence>
<evidence type="ECO:0000259" key="8">
    <source>
        <dbReference type="Pfam" id="PF01261"/>
    </source>
</evidence>
<dbReference type="SMART" id="SM00518">
    <property type="entry name" value="AP2Ec"/>
    <property type="match status" value="1"/>
</dbReference>
<feature type="domain" description="Xylose isomerase-like TIM barrel" evidence="8">
    <location>
        <begin position="25"/>
        <end position="263"/>
    </location>
</feature>
<dbReference type="GO" id="GO:0003677">
    <property type="term" value="F:DNA binding"/>
    <property type="evidence" value="ECO:0007669"/>
    <property type="project" value="InterPro"/>
</dbReference>
<dbReference type="GO" id="GO:0008270">
    <property type="term" value="F:zinc ion binding"/>
    <property type="evidence" value="ECO:0007669"/>
    <property type="project" value="InterPro"/>
</dbReference>
<dbReference type="InterPro" id="IPR013022">
    <property type="entry name" value="Xyl_isomerase-like_TIM-brl"/>
</dbReference>
<dbReference type="PANTHER" id="PTHR21445:SF0">
    <property type="entry name" value="APURINIC-APYRIMIDINIC ENDONUCLEASE"/>
    <property type="match status" value="1"/>
</dbReference>
<dbReference type="NCBIfam" id="TIGR00587">
    <property type="entry name" value="nfo"/>
    <property type="match status" value="1"/>
</dbReference>
<dbReference type="Proteomes" id="UP000034797">
    <property type="component" value="Unassembled WGS sequence"/>
</dbReference>
<dbReference type="PROSITE" id="PS51432">
    <property type="entry name" value="AP_NUCLEASE_F2_4"/>
    <property type="match status" value="1"/>
</dbReference>
<evidence type="ECO:0000256" key="1">
    <source>
        <dbReference type="ARBA" id="ARBA00001947"/>
    </source>
</evidence>
<dbReference type="InterPro" id="IPR001719">
    <property type="entry name" value="AP_endonuc_2"/>
</dbReference>
<evidence type="ECO:0000313" key="10">
    <source>
        <dbReference type="Proteomes" id="UP000034797"/>
    </source>
</evidence>
<evidence type="ECO:0000256" key="4">
    <source>
        <dbReference type="ARBA" id="ARBA00022763"/>
    </source>
</evidence>
<dbReference type="InterPro" id="IPR036237">
    <property type="entry name" value="Xyl_isomerase-like_sf"/>
</dbReference>
<accession>A0A0G1MZZ3</accession>
<gene>
    <name evidence="9" type="ORF">UW84_C0012G0005</name>
</gene>
<dbReference type="Pfam" id="PF01261">
    <property type="entry name" value="AP_endonuc_2"/>
    <property type="match status" value="1"/>
</dbReference>
<dbReference type="AlphaFoldDB" id="A0A0G1MZZ3"/>
<evidence type="ECO:0000313" key="9">
    <source>
        <dbReference type="EMBL" id="KKT86367.1"/>
    </source>
</evidence>
<dbReference type="GO" id="GO:0006284">
    <property type="term" value="P:base-excision repair"/>
    <property type="evidence" value="ECO:0007669"/>
    <property type="project" value="TreeGrafter"/>
</dbReference>
<keyword evidence="6" id="KW-0862">Zinc</keyword>
<dbReference type="FunFam" id="3.20.20.150:FF:000001">
    <property type="entry name" value="Probable endonuclease 4"/>
    <property type="match status" value="1"/>
</dbReference>
<keyword evidence="9" id="KW-0540">Nuclease</keyword>
<keyword evidence="9" id="KW-0255">Endonuclease</keyword>
<dbReference type="PANTHER" id="PTHR21445">
    <property type="entry name" value="ENDONUCLEASE IV ENDODEOXYRIBONUCLEASE IV"/>
    <property type="match status" value="1"/>
</dbReference>